<proteinExistence type="predicted"/>
<dbReference type="Gene3D" id="3.90.180.10">
    <property type="entry name" value="Medium-chain alcohol dehydrogenases, catalytic domain"/>
    <property type="match status" value="1"/>
</dbReference>
<reference evidence="3" key="1">
    <citation type="journal article" date="2014" name="Genome Announc.">
        <title>Draft genome sequence of Colletotrichum sublineola, a destructive pathogen of cultivated sorghum.</title>
        <authorList>
            <person name="Baroncelli R."/>
            <person name="Sanz-Martin J.M."/>
            <person name="Rech G.E."/>
            <person name="Sukno S.A."/>
            <person name="Thon M.R."/>
        </authorList>
    </citation>
    <scope>NUCLEOTIDE SEQUENCE [LARGE SCALE GENOMIC DNA]</scope>
    <source>
        <strain evidence="3">TX430BB</strain>
    </source>
</reference>
<evidence type="ECO:0000259" key="1">
    <source>
        <dbReference type="Pfam" id="PF08240"/>
    </source>
</evidence>
<dbReference type="PANTHER" id="PTHR45033:SF2">
    <property type="entry name" value="ZINC-TYPE ALCOHOL DEHYDROGENASE-LIKE PROTEIN C1773.06C"/>
    <property type="match status" value="1"/>
</dbReference>
<dbReference type="STRING" id="1173701.A0A066XTT5"/>
<dbReference type="PANTHER" id="PTHR45033">
    <property type="match status" value="1"/>
</dbReference>
<dbReference type="InterPro" id="IPR011032">
    <property type="entry name" value="GroES-like_sf"/>
</dbReference>
<gene>
    <name evidence="2" type="ORF">CSUB01_07918</name>
</gene>
<dbReference type="Pfam" id="PF08240">
    <property type="entry name" value="ADH_N"/>
    <property type="match status" value="1"/>
</dbReference>
<dbReference type="eggNOG" id="KOG1198">
    <property type="taxonomic scope" value="Eukaryota"/>
</dbReference>
<dbReference type="Proteomes" id="UP000027238">
    <property type="component" value="Unassembled WGS sequence"/>
</dbReference>
<dbReference type="EMBL" id="JMSE01000011">
    <property type="protein sequence ID" value="KDN72267.1"/>
    <property type="molecule type" value="Genomic_DNA"/>
</dbReference>
<accession>A0A066XTT5</accession>
<keyword evidence="3" id="KW-1185">Reference proteome</keyword>
<evidence type="ECO:0000313" key="3">
    <source>
        <dbReference type="Proteomes" id="UP000027238"/>
    </source>
</evidence>
<dbReference type="AlphaFoldDB" id="A0A066XTT5"/>
<feature type="domain" description="Alcohol dehydrogenase-like N-terminal" evidence="1">
    <location>
        <begin position="40"/>
        <end position="140"/>
    </location>
</feature>
<protein>
    <recommendedName>
        <fullName evidence="1">Alcohol dehydrogenase-like N-terminal domain-containing protein</fullName>
    </recommendedName>
</protein>
<organism evidence="2 3">
    <name type="scientific">Colletotrichum sublineola</name>
    <name type="common">Sorghum anthracnose fungus</name>
    <dbReference type="NCBI Taxonomy" id="1173701"/>
    <lineage>
        <taxon>Eukaryota</taxon>
        <taxon>Fungi</taxon>
        <taxon>Dikarya</taxon>
        <taxon>Ascomycota</taxon>
        <taxon>Pezizomycotina</taxon>
        <taxon>Sordariomycetes</taxon>
        <taxon>Hypocreomycetidae</taxon>
        <taxon>Glomerellales</taxon>
        <taxon>Glomerellaceae</taxon>
        <taxon>Colletotrichum</taxon>
        <taxon>Colletotrichum graminicola species complex</taxon>
    </lineage>
</organism>
<comment type="caution">
    <text evidence="2">The sequence shown here is derived from an EMBL/GenBank/DDBJ whole genome shotgun (WGS) entry which is preliminary data.</text>
</comment>
<evidence type="ECO:0000313" key="2">
    <source>
        <dbReference type="EMBL" id="KDN72267.1"/>
    </source>
</evidence>
<dbReference type="OrthoDB" id="3509362at2759"/>
<sequence>MLESVGPATHRRAWRRTDDFTPSAPKVELVVKPLPLPLSPTQVLIKVHAVALNYRDANIANGGNPWPVLPHGILGNDAAGEVIAAGDKVASLVVGDRVAPVIDTEFVTGREPGRSWLAADEDGVLADHIVFDETLVAKLPPHLDWVNCSIIPCAGTTAWSALKGLSIGQKCPYPR</sequence>
<dbReference type="InterPro" id="IPR052711">
    <property type="entry name" value="Zinc_ADH-like"/>
</dbReference>
<dbReference type="HOGENOM" id="CLU_1532452_0_0_1"/>
<dbReference type="OMA" id="HPEWHEE"/>
<dbReference type="InterPro" id="IPR013154">
    <property type="entry name" value="ADH-like_N"/>
</dbReference>
<dbReference type="SUPFAM" id="SSF50129">
    <property type="entry name" value="GroES-like"/>
    <property type="match status" value="1"/>
</dbReference>
<name>A0A066XTT5_COLSU</name>